<dbReference type="Proteomes" id="UP000015100">
    <property type="component" value="Unassembled WGS sequence"/>
</dbReference>
<evidence type="ECO:0000256" key="5">
    <source>
        <dbReference type="ARBA" id="ARBA00022840"/>
    </source>
</evidence>
<evidence type="ECO:0000256" key="2">
    <source>
        <dbReference type="ARBA" id="ARBA00022679"/>
    </source>
</evidence>
<keyword evidence="5" id="KW-0067">ATP-binding</keyword>
<evidence type="ECO:0000256" key="1">
    <source>
        <dbReference type="ARBA" id="ARBA00012486"/>
    </source>
</evidence>
<dbReference type="GO" id="GO:0061631">
    <property type="term" value="F:ubiquitin conjugating enzyme activity"/>
    <property type="evidence" value="ECO:0007669"/>
    <property type="project" value="UniProtKB-EC"/>
</dbReference>
<dbReference type="Gene3D" id="3.10.110.10">
    <property type="entry name" value="Ubiquitin Conjugating Enzyme"/>
    <property type="match status" value="1"/>
</dbReference>
<dbReference type="InterPro" id="IPR050113">
    <property type="entry name" value="Ub_conjugating_enzyme"/>
</dbReference>
<comment type="caution">
    <text evidence="7">The sequence shown here is derived from an EMBL/GenBank/DDBJ whole genome shotgun (WGS) entry which is preliminary data.</text>
</comment>
<dbReference type="EMBL" id="AQGS01000002">
    <property type="protein sequence ID" value="EPS45905.1"/>
    <property type="molecule type" value="Genomic_DNA"/>
</dbReference>
<evidence type="ECO:0000259" key="6">
    <source>
        <dbReference type="PROSITE" id="PS50127"/>
    </source>
</evidence>
<dbReference type="AlphaFoldDB" id="S8ASE8"/>
<dbReference type="OrthoDB" id="9978460at2759"/>
<dbReference type="SUPFAM" id="SSF54495">
    <property type="entry name" value="UBC-like"/>
    <property type="match status" value="1"/>
</dbReference>
<dbReference type="eggNOG" id="KOG0417">
    <property type="taxonomic scope" value="Eukaryota"/>
</dbReference>
<gene>
    <name evidence="7" type="ORF">H072_86</name>
</gene>
<dbReference type="SMART" id="SM00212">
    <property type="entry name" value="UBCc"/>
    <property type="match status" value="1"/>
</dbReference>
<dbReference type="InterPro" id="IPR000608">
    <property type="entry name" value="UBC"/>
</dbReference>
<feature type="domain" description="UBC core" evidence="6">
    <location>
        <begin position="2"/>
        <end position="152"/>
    </location>
</feature>
<reference evidence="7 8" key="1">
    <citation type="journal article" date="2013" name="PLoS Genet.">
        <title>Genomic mechanisms accounting for the adaptation to parasitism in nematode-trapping fungi.</title>
        <authorList>
            <person name="Meerupati T."/>
            <person name="Andersson K.M."/>
            <person name="Friman E."/>
            <person name="Kumar D."/>
            <person name="Tunlid A."/>
            <person name="Ahren D."/>
        </authorList>
    </citation>
    <scope>NUCLEOTIDE SEQUENCE [LARGE SCALE GENOMIC DNA]</scope>
    <source>
        <strain evidence="7 8">CBS 200.50</strain>
    </source>
</reference>
<dbReference type="PANTHER" id="PTHR24067">
    <property type="entry name" value="UBIQUITIN-CONJUGATING ENZYME E2"/>
    <property type="match status" value="1"/>
</dbReference>
<keyword evidence="4" id="KW-0833">Ubl conjugation pathway</keyword>
<dbReference type="FunFam" id="3.10.110.10:FF:000060">
    <property type="entry name" value="Ubiquitin conjugating enzyme (UbcB)"/>
    <property type="match status" value="1"/>
</dbReference>
<proteinExistence type="predicted"/>
<evidence type="ECO:0000313" key="7">
    <source>
        <dbReference type="EMBL" id="EPS45905.1"/>
    </source>
</evidence>
<protein>
    <recommendedName>
        <fullName evidence="1">E2 ubiquitin-conjugating enzyme</fullName>
        <ecNumber evidence="1">2.3.2.23</ecNumber>
    </recommendedName>
</protein>
<dbReference type="Pfam" id="PF00179">
    <property type="entry name" value="UQ_con"/>
    <property type="match status" value="1"/>
</dbReference>
<dbReference type="PROSITE" id="PS50127">
    <property type="entry name" value="UBC_2"/>
    <property type="match status" value="1"/>
</dbReference>
<dbReference type="HOGENOM" id="CLU_030988_13_3_1"/>
<evidence type="ECO:0000256" key="3">
    <source>
        <dbReference type="ARBA" id="ARBA00022741"/>
    </source>
</evidence>
<evidence type="ECO:0000256" key="4">
    <source>
        <dbReference type="ARBA" id="ARBA00022786"/>
    </source>
</evidence>
<dbReference type="EC" id="2.3.2.23" evidence="1"/>
<accession>S8ASE8</accession>
<name>S8ASE8_DACHA</name>
<keyword evidence="8" id="KW-1185">Reference proteome</keyword>
<organism evidence="7 8">
    <name type="scientific">Dactylellina haptotyla (strain CBS 200.50)</name>
    <name type="common">Nematode-trapping fungus</name>
    <name type="synonym">Monacrosporium haptotylum</name>
    <dbReference type="NCBI Taxonomy" id="1284197"/>
    <lineage>
        <taxon>Eukaryota</taxon>
        <taxon>Fungi</taxon>
        <taxon>Dikarya</taxon>
        <taxon>Ascomycota</taxon>
        <taxon>Pezizomycotina</taxon>
        <taxon>Orbiliomycetes</taxon>
        <taxon>Orbiliales</taxon>
        <taxon>Orbiliaceae</taxon>
        <taxon>Dactylellina</taxon>
    </lineage>
</organism>
<dbReference type="STRING" id="1284197.S8ASE8"/>
<dbReference type="OMA" id="ADLHTWH"/>
<evidence type="ECO:0000313" key="8">
    <source>
        <dbReference type="Proteomes" id="UP000015100"/>
    </source>
</evidence>
<dbReference type="GO" id="GO:0005524">
    <property type="term" value="F:ATP binding"/>
    <property type="evidence" value="ECO:0007669"/>
    <property type="project" value="UniProtKB-KW"/>
</dbReference>
<reference evidence="8" key="2">
    <citation type="submission" date="2013-04" db="EMBL/GenBank/DDBJ databases">
        <title>Genomic mechanisms accounting for the adaptation to parasitism in nematode-trapping fungi.</title>
        <authorList>
            <person name="Ahren D.G."/>
        </authorList>
    </citation>
    <scope>NUCLEOTIDE SEQUENCE [LARGE SCALE GENOMIC DNA]</scope>
    <source>
        <strain evidence="8">CBS 200.50</strain>
    </source>
</reference>
<sequence>MAAVKRIGRELAEFEKSPLPHISAGPATDTDLFKWNVVLTAPESSPYAGGIFTLRLDIPNEYPFKAPTLSFTTKIYHPNVSNDDKGSMCLGILRSENWKPSCKIAQVLEMAAGLLKEPNVDDAVETGIAEEYKNNYEQFAKTAREWTRKYAK</sequence>
<keyword evidence="2" id="KW-0808">Transferase</keyword>
<keyword evidence="3" id="KW-0547">Nucleotide-binding</keyword>
<dbReference type="InterPro" id="IPR016135">
    <property type="entry name" value="UBQ-conjugating_enzyme/RWD"/>
</dbReference>